<protein>
    <recommendedName>
        <fullName evidence="1">F5/8 type C domain-containing protein</fullName>
    </recommendedName>
</protein>
<dbReference type="SUPFAM" id="SSF49785">
    <property type="entry name" value="Galactose-binding domain-like"/>
    <property type="match status" value="1"/>
</dbReference>
<proteinExistence type="predicted"/>
<dbReference type="PANTHER" id="PTHR24543">
    <property type="entry name" value="MULTICOPPER OXIDASE-RELATED"/>
    <property type="match status" value="1"/>
</dbReference>
<reference evidence="2 3" key="1">
    <citation type="journal article" date="2007" name="Science">
        <title>Sea anemone genome reveals ancestral eumetazoan gene repertoire and genomic organization.</title>
        <authorList>
            <person name="Putnam N.H."/>
            <person name="Srivastava M."/>
            <person name="Hellsten U."/>
            <person name="Dirks B."/>
            <person name="Chapman J."/>
            <person name="Salamov A."/>
            <person name="Terry A."/>
            <person name="Shapiro H."/>
            <person name="Lindquist E."/>
            <person name="Kapitonov V.V."/>
            <person name="Jurka J."/>
            <person name="Genikhovich G."/>
            <person name="Grigoriev I.V."/>
            <person name="Lucas S.M."/>
            <person name="Steele R.E."/>
            <person name="Finnerty J.R."/>
            <person name="Technau U."/>
            <person name="Martindale M.Q."/>
            <person name="Rokhsar D.S."/>
        </authorList>
    </citation>
    <scope>NUCLEOTIDE SEQUENCE [LARGE SCALE GENOMIC DNA]</scope>
    <source>
        <strain evidence="3">CH2 X CH6</strain>
    </source>
</reference>
<dbReference type="PhylomeDB" id="A7SSU0"/>
<dbReference type="InterPro" id="IPR000421">
    <property type="entry name" value="FA58C"/>
</dbReference>
<evidence type="ECO:0000259" key="1">
    <source>
        <dbReference type="PROSITE" id="PS50022"/>
    </source>
</evidence>
<evidence type="ECO:0000313" key="3">
    <source>
        <dbReference type="Proteomes" id="UP000001593"/>
    </source>
</evidence>
<feature type="domain" description="F5/8 type C" evidence="1">
    <location>
        <begin position="1"/>
        <end position="100"/>
    </location>
</feature>
<name>A7SSU0_NEMVE</name>
<dbReference type="PANTHER" id="PTHR24543:SF291">
    <property type="entry name" value="SMOKE ALARM, ISOFORM D"/>
    <property type="match status" value="1"/>
</dbReference>
<dbReference type="Proteomes" id="UP000001593">
    <property type="component" value="Unassembled WGS sequence"/>
</dbReference>
<dbReference type="STRING" id="45351.A7SSU0"/>
<dbReference type="InterPro" id="IPR008979">
    <property type="entry name" value="Galactose-bd-like_sf"/>
</dbReference>
<feature type="non-terminal residue" evidence="2">
    <location>
        <position position="1"/>
    </location>
</feature>
<dbReference type="Gene3D" id="2.60.120.260">
    <property type="entry name" value="Galactose-binding domain-like"/>
    <property type="match status" value="1"/>
</dbReference>
<dbReference type="PROSITE" id="PS50022">
    <property type="entry name" value="FA58C_3"/>
    <property type="match status" value="1"/>
</dbReference>
<dbReference type="HOGENOM" id="CLU_030066_6_2_1"/>
<accession>A7SSU0</accession>
<dbReference type="AlphaFoldDB" id="A7SSU0"/>
<dbReference type="Pfam" id="PF00754">
    <property type="entry name" value="F5_F8_type_C"/>
    <property type="match status" value="1"/>
</dbReference>
<dbReference type="EMBL" id="DS469784">
    <property type="protein sequence ID" value="EDO33213.1"/>
    <property type="molecule type" value="Genomic_DNA"/>
</dbReference>
<dbReference type="OMA" id="IWVSHCQ"/>
<gene>
    <name evidence="2" type="ORF">NEMVEDRAFT_v1g130375</name>
</gene>
<organism evidence="2 3">
    <name type="scientific">Nematostella vectensis</name>
    <name type="common">Starlet sea anemone</name>
    <dbReference type="NCBI Taxonomy" id="45351"/>
    <lineage>
        <taxon>Eukaryota</taxon>
        <taxon>Metazoa</taxon>
        <taxon>Cnidaria</taxon>
        <taxon>Anthozoa</taxon>
        <taxon>Hexacorallia</taxon>
        <taxon>Actiniaria</taxon>
        <taxon>Edwardsiidae</taxon>
        <taxon>Nematostella</taxon>
    </lineage>
</organism>
<sequence>PHPLGMESGGIPDSSITASSSFAYTHSPHFGRLNNQPAVGHVGVWAPSNSRKGEYLQVDMGRVTWVTHVATQGRPDYGNWVTEYTVEYSLTGDQLQSYQD</sequence>
<dbReference type="InParanoid" id="A7SSU0"/>
<feature type="non-terminal residue" evidence="2">
    <location>
        <position position="100"/>
    </location>
</feature>
<evidence type="ECO:0000313" key="2">
    <source>
        <dbReference type="EMBL" id="EDO33213.1"/>
    </source>
</evidence>
<keyword evidence="3" id="KW-1185">Reference proteome</keyword>